<gene>
    <name evidence="5" type="ORF">NMU02_05570</name>
</gene>
<evidence type="ECO:0000313" key="5">
    <source>
        <dbReference type="EMBL" id="MCP9611555.1"/>
    </source>
</evidence>
<dbReference type="PANTHER" id="PTHR43270">
    <property type="entry name" value="BETA-ALA-HIS DIPEPTIDASE"/>
    <property type="match status" value="1"/>
</dbReference>
<sequence length="452" mass="50014">MNAKEYITANSDRFYRELFSLLRIPSISDKPSHKGDMLACAKRWAELLLEAGVDKAEIMPTSANPVVFASKTVNDNAPTVLVYGHYDVMPVEPLELWKSDPFEPEIRDGRIWARGADDDKGQSFIQVKGFEAALKSGLLQCNVKFLLEGGEEIGSPGLEDFCRENKDLLKSDVILVSDTSMVAKETPSITTGLRGLAYWEIEVTGPNRDLHSGIFGGAVANPINILCKMIADITDKDGRITIPHFYDDVEEVSTIEREMLAEVPHSDEAYAEAIGVKSLFGEKGYTTLERTAIRPTFDVCGIWGGYTAEGSKTVLPSKATAKVSSRLVPHQQHEKISKLFIDYIERIAPDYVKVKVTPMHGGESYVCPIDLPAYKAAEKAYTKAFEKKPLAVRRGGSIPIIASFEKILGTKTVLMGFGLESNAIHSPNENHQIEVFEKGIEAVIEFYREFGK</sequence>
<dbReference type="Pfam" id="PF01546">
    <property type="entry name" value="Peptidase_M20"/>
    <property type="match status" value="1"/>
</dbReference>
<organism evidence="5 6">
    <name type="scientific">Coprobacter tertius</name>
    <dbReference type="NCBI Taxonomy" id="2944915"/>
    <lineage>
        <taxon>Bacteria</taxon>
        <taxon>Pseudomonadati</taxon>
        <taxon>Bacteroidota</taxon>
        <taxon>Bacteroidia</taxon>
        <taxon>Bacteroidales</taxon>
        <taxon>Barnesiellaceae</taxon>
        <taxon>Coprobacter</taxon>
    </lineage>
</organism>
<dbReference type="NCBIfam" id="NF006579">
    <property type="entry name" value="PRK09104.1"/>
    <property type="match status" value="1"/>
</dbReference>
<keyword evidence="2" id="KW-0479">Metal-binding</keyword>
<dbReference type="InterPro" id="IPR002933">
    <property type="entry name" value="Peptidase_M20"/>
</dbReference>
<dbReference type="SUPFAM" id="SSF53187">
    <property type="entry name" value="Zn-dependent exopeptidases"/>
    <property type="match status" value="1"/>
</dbReference>
<dbReference type="Pfam" id="PF07687">
    <property type="entry name" value="M20_dimer"/>
    <property type="match status" value="1"/>
</dbReference>
<evidence type="ECO:0000259" key="4">
    <source>
        <dbReference type="Pfam" id="PF07687"/>
    </source>
</evidence>
<dbReference type="InterPro" id="IPR011650">
    <property type="entry name" value="Peptidase_M20_dimer"/>
</dbReference>
<reference evidence="5 6" key="1">
    <citation type="submission" date="2022-07" db="EMBL/GenBank/DDBJ databases">
        <title>Fecal culturing of patients with breast cancer.</title>
        <authorList>
            <person name="Teng N.M.Y."/>
            <person name="Kiu R."/>
            <person name="Evans R."/>
            <person name="Baker D.J."/>
            <person name="Zenner C."/>
            <person name="Robinson S.D."/>
            <person name="Hall L.J."/>
        </authorList>
    </citation>
    <scope>NUCLEOTIDE SEQUENCE [LARGE SCALE GENOMIC DNA]</scope>
    <source>
        <strain evidence="5 6">LH1063</strain>
    </source>
</reference>
<dbReference type="InterPro" id="IPR051458">
    <property type="entry name" value="Cyt/Met_Dipeptidase"/>
</dbReference>
<keyword evidence="6" id="KW-1185">Reference proteome</keyword>
<dbReference type="EMBL" id="JANDHW010000004">
    <property type="protein sequence ID" value="MCP9611555.1"/>
    <property type="molecule type" value="Genomic_DNA"/>
</dbReference>
<dbReference type="PANTHER" id="PTHR43270:SF12">
    <property type="entry name" value="SUCCINYL-DIAMINOPIMELATE DESUCCINYLASE"/>
    <property type="match status" value="1"/>
</dbReference>
<dbReference type="Gene3D" id="3.40.630.10">
    <property type="entry name" value="Zn peptidases"/>
    <property type="match status" value="1"/>
</dbReference>
<evidence type="ECO:0000313" key="6">
    <source>
        <dbReference type="Proteomes" id="UP001205603"/>
    </source>
</evidence>
<accession>A0ABT1MG03</accession>
<keyword evidence="3 5" id="KW-0378">Hydrolase</keyword>
<evidence type="ECO:0000256" key="3">
    <source>
        <dbReference type="ARBA" id="ARBA00022801"/>
    </source>
</evidence>
<evidence type="ECO:0000256" key="2">
    <source>
        <dbReference type="ARBA" id="ARBA00022723"/>
    </source>
</evidence>
<dbReference type="EC" id="3.4.13.-" evidence="5"/>
<dbReference type="GO" id="GO:0016805">
    <property type="term" value="F:dipeptidase activity"/>
    <property type="evidence" value="ECO:0007669"/>
    <property type="project" value="UniProtKB-KW"/>
</dbReference>
<evidence type="ECO:0000256" key="1">
    <source>
        <dbReference type="ARBA" id="ARBA00022670"/>
    </source>
</evidence>
<dbReference type="RefSeq" id="WP_255026413.1">
    <property type="nucleotide sequence ID" value="NZ_JANDHW010000004.1"/>
</dbReference>
<dbReference type="CDD" id="cd05680">
    <property type="entry name" value="M20_dipept_like"/>
    <property type="match status" value="1"/>
</dbReference>
<dbReference type="NCBIfam" id="NF005914">
    <property type="entry name" value="PRK07907.1"/>
    <property type="match status" value="1"/>
</dbReference>
<protein>
    <submittedName>
        <fullName evidence="5">Dipeptidase</fullName>
        <ecNumber evidence="5">3.4.13.-</ecNumber>
    </submittedName>
</protein>
<keyword evidence="5" id="KW-0224">Dipeptidase</keyword>
<dbReference type="NCBIfam" id="NF006053">
    <property type="entry name" value="PRK08201.1"/>
    <property type="match status" value="1"/>
</dbReference>
<dbReference type="Proteomes" id="UP001205603">
    <property type="component" value="Unassembled WGS sequence"/>
</dbReference>
<feature type="domain" description="Peptidase M20 dimerisation" evidence="4">
    <location>
        <begin position="191"/>
        <end position="351"/>
    </location>
</feature>
<comment type="caution">
    <text evidence="5">The sequence shown here is derived from an EMBL/GenBank/DDBJ whole genome shotgun (WGS) entry which is preliminary data.</text>
</comment>
<name>A0ABT1MG03_9BACT</name>
<proteinExistence type="predicted"/>
<keyword evidence="1" id="KW-0645">Protease</keyword>
<dbReference type="Gene3D" id="3.30.70.360">
    <property type="match status" value="1"/>
</dbReference>